<reference evidence="1 2" key="1">
    <citation type="submission" date="2019-11" db="EMBL/GenBank/DDBJ databases">
        <title>Genome sequences of 17 halophilic strains isolated from different environments.</title>
        <authorList>
            <person name="Furrow R.E."/>
        </authorList>
    </citation>
    <scope>NUCLEOTIDE SEQUENCE [LARGE SCALE GENOMIC DNA]</scope>
    <source>
        <strain evidence="1 2">22511_23_Filter</strain>
    </source>
</reference>
<dbReference type="EMBL" id="WMET01000002">
    <property type="protein sequence ID" value="MYL20546.1"/>
    <property type="molecule type" value="Genomic_DNA"/>
</dbReference>
<accession>A0A845DT11</accession>
<dbReference type="Proteomes" id="UP000460949">
    <property type="component" value="Unassembled WGS sequence"/>
</dbReference>
<dbReference type="AlphaFoldDB" id="A0A845DT11"/>
<proteinExistence type="predicted"/>
<gene>
    <name evidence="1" type="ORF">GLW04_11635</name>
</gene>
<comment type="caution">
    <text evidence="1">The sequence shown here is derived from an EMBL/GenBank/DDBJ whole genome shotgun (WGS) entry which is preliminary data.</text>
</comment>
<sequence>MTEEEMWKEIKRLRLIEKKQSEILKARTGKGLYETRLEPDEDGTIILDPDDPVQQKLWNLD</sequence>
<dbReference type="RefSeq" id="WP_160837332.1">
    <property type="nucleotide sequence ID" value="NZ_JAIVAK010000001.1"/>
</dbReference>
<protein>
    <submittedName>
        <fullName evidence="1">Uncharacterized protein</fullName>
    </submittedName>
</protein>
<evidence type="ECO:0000313" key="2">
    <source>
        <dbReference type="Proteomes" id="UP000460949"/>
    </source>
</evidence>
<name>A0A845DT11_9BACI</name>
<organism evidence="1 2">
    <name type="scientific">Halobacillus litoralis</name>
    <dbReference type="NCBI Taxonomy" id="45668"/>
    <lineage>
        <taxon>Bacteria</taxon>
        <taxon>Bacillati</taxon>
        <taxon>Bacillota</taxon>
        <taxon>Bacilli</taxon>
        <taxon>Bacillales</taxon>
        <taxon>Bacillaceae</taxon>
        <taxon>Halobacillus</taxon>
    </lineage>
</organism>
<evidence type="ECO:0000313" key="1">
    <source>
        <dbReference type="EMBL" id="MYL20546.1"/>
    </source>
</evidence>